<feature type="region of interest" description="Disordered" evidence="1">
    <location>
        <begin position="23"/>
        <end position="57"/>
    </location>
</feature>
<reference evidence="2" key="1">
    <citation type="submission" date="2023-03" db="EMBL/GenBank/DDBJ databases">
        <title>Massive genome expansion in bonnet fungi (Mycena s.s.) driven by repeated elements and novel gene families across ecological guilds.</title>
        <authorList>
            <consortium name="Lawrence Berkeley National Laboratory"/>
            <person name="Harder C.B."/>
            <person name="Miyauchi S."/>
            <person name="Viragh M."/>
            <person name="Kuo A."/>
            <person name="Thoen E."/>
            <person name="Andreopoulos B."/>
            <person name="Lu D."/>
            <person name="Skrede I."/>
            <person name="Drula E."/>
            <person name="Henrissat B."/>
            <person name="Morin E."/>
            <person name="Kohler A."/>
            <person name="Barry K."/>
            <person name="LaButti K."/>
            <person name="Morin E."/>
            <person name="Salamov A."/>
            <person name="Lipzen A."/>
            <person name="Mereny Z."/>
            <person name="Hegedus B."/>
            <person name="Baldrian P."/>
            <person name="Stursova M."/>
            <person name="Weitz H."/>
            <person name="Taylor A."/>
            <person name="Grigoriev I.V."/>
            <person name="Nagy L.G."/>
            <person name="Martin F."/>
            <person name="Kauserud H."/>
        </authorList>
    </citation>
    <scope>NUCLEOTIDE SEQUENCE</scope>
    <source>
        <strain evidence="2">CBHHK188m</strain>
    </source>
</reference>
<feature type="compositionally biased region" description="Acidic residues" evidence="1">
    <location>
        <begin position="23"/>
        <end position="35"/>
    </location>
</feature>
<dbReference type="Proteomes" id="UP001215280">
    <property type="component" value="Unassembled WGS sequence"/>
</dbReference>
<sequence length="297" mass="32321">MSDSSEILLLDDEPCSPLFCDEEALDSEATLEGDAEPPSPNGSIKAMHTRSRPTSMEGPIEFPPLVLHFAEYGMTPASPAPVTFTFPMPPFIAPPPPGKKRRYAASLKSLYTGTGTGTSLKTNCAPIVPVQLVRRDLCDELEVPEKGKSRRGWLKLKKLVPGLFHRPSAPATRPLSPLDFDSMPPLTPTAPATGFSMPPASASTRTRALSIRSFRSTKASKSKGKARAIGIENRPPPLPVRAVRPRGYSFSGYLSDEDETDPEVRAIERETYATVQSINKNFVFEPVEVDQHFGVAC</sequence>
<organism evidence="2 3">
    <name type="scientific">Mycena maculata</name>
    <dbReference type="NCBI Taxonomy" id="230809"/>
    <lineage>
        <taxon>Eukaryota</taxon>
        <taxon>Fungi</taxon>
        <taxon>Dikarya</taxon>
        <taxon>Basidiomycota</taxon>
        <taxon>Agaricomycotina</taxon>
        <taxon>Agaricomycetes</taxon>
        <taxon>Agaricomycetidae</taxon>
        <taxon>Agaricales</taxon>
        <taxon>Marasmiineae</taxon>
        <taxon>Mycenaceae</taxon>
        <taxon>Mycena</taxon>
    </lineage>
</organism>
<comment type="caution">
    <text evidence="2">The sequence shown here is derived from an EMBL/GenBank/DDBJ whole genome shotgun (WGS) entry which is preliminary data.</text>
</comment>
<name>A0AAD7K6J7_9AGAR</name>
<feature type="region of interest" description="Disordered" evidence="1">
    <location>
        <begin position="222"/>
        <end position="242"/>
    </location>
</feature>
<evidence type="ECO:0000313" key="2">
    <source>
        <dbReference type="EMBL" id="KAJ7779419.1"/>
    </source>
</evidence>
<protein>
    <submittedName>
        <fullName evidence="2">Uncharacterized protein</fullName>
    </submittedName>
</protein>
<keyword evidence="3" id="KW-1185">Reference proteome</keyword>
<gene>
    <name evidence="2" type="ORF">DFH07DRAFT_936256</name>
</gene>
<proteinExistence type="predicted"/>
<dbReference type="AlphaFoldDB" id="A0AAD7K6J7"/>
<evidence type="ECO:0000313" key="3">
    <source>
        <dbReference type="Proteomes" id="UP001215280"/>
    </source>
</evidence>
<evidence type="ECO:0000256" key="1">
    <source>
        <dbReference type="SAM" id="MobiDB-lite"/>
    </source>
</evidence>
<dbReference type="EMBL" id="JARJLG010000007">
    <property type="protein sequence ID" value="KAJ7779419.1"/>
    <property type="molecule type" value="Genomic_DNA"/>
</dbReference>
<accession>A0AAD7K6J7</accession>